<evidence type="ECO:0000313" key="2">
    <source>
        <dbReference type="Proteomes" id="UP000237947"/>
    </source>
</evidence>
<dbReference type="InterPro" id="IPR008928">
    <property type="entry name" value="6-hairpin_glycosidase_sf"/>
</dbReference>
<dbReference type="AlphaFoldDB" id="A0A2S0KNJ8"/>
<dbReference type="InterPro" id="IPR012341">
    <property type="entry name" value="6hp_glycosidase-like_sf"/>
</dbReference>
<dbReference type="PANTHER" id="PTHR31047">
    <property type="entry name" value="MEIOTICALLY UP-REGULATED GENE 157 PROTEIN"/>
    <property type="match status" value="1"/>
</dbReference>
<dbReference type="InterPro" id="IPR008313">
    <property type="entry name" value="GH125"/>
</dbReference>
<dbReference type="OrthoDB" id="181472at2"/>
<dbReference type="KEGG" id="fsa:C5Q98_05025"/>
<dbReference type="Gene3D" id="1.50.10.10">
    <property type="match status" value="1"/>
</dbReference>
<reference evidence="2" key="1">
    <citation type="submission" date="2018-02" db="EMBL/GenBank/DDBJ databases">
        <authorList>
            <person name="Holder M.E."/>
            <person name="Ajami N.J."/>
            <person name="Petrosino J.F."/>
        </authorList>
    </citation>
    <scope>NUCLEOTIDE SEQUENCE [LARGE SCALE GENOMIC DNA]</scope>
    <source>
        <strain evidence="2">CCUG 47711</strain>
    </source>
</reference>
<dbReference type="PIRSF" id="PIRSF028846">
    <property type="entry name" value="UCP028846"/>
    <property type="match status" value="1"/>
</dbReference>
<keyword evidence="2" id="KW-1185">Reference proteome</keyword>
<dbReference type="EMBL" id="CP027226">
    <property type="protein sequence ID" value="AVM42612.1"/>
    <property type="molecule type" value="Genomic_DNA"/>
</dbReference>
<dbReference type="Proteomes" id="UP000237947">
    <property type="component" value="Chromosome"/>
</dbReference>
<protein>
    <submittedName>
        <fullName evidence="1">Metal-independent alpha-mannosidase</fullName>
    </submittedName>
</protein>
<proteinExistence type="predicted"/>
<evidence type="ECO:0000313" key="1">
    <source>
        <dbReference type="EMBL" id="AVM42612.1"/>
    </source>
</evidence>
<dbReference type="PANTHER" id="PTHR31047:SF0">
    <property type="entry name" value="MEIOTICALLY UP-REGULATED GENE 157 PROTEIN"/>
    <property type="match status" value="1"/>
</dbReference>
<accession>A0A2S0KNJ8</accession>
<dbReference type="SUPFAM" id="SSF48208">
    <property type="entry name" value="Six-hairpin glycosidases"/>
    <property type="match status" value="1"/>
</dbReference>
<dbReference type="Pfam" id="PF06824">
    <property type="entry name" value="Glyco_hydro_125"/>
    <property type="match status" value="1"/>
</dbReference>
<organism evidence="1 2">
    <name type="scientific">Fastidiosipila sanguinis</name>
    <dbReference type="NCBI Taxonomy" id="236753"/>
    <lineage>
        <taxon>Bacteria</taxon>
        <taxon>Bacillati</taxon>
        <taxon>Bacillota</taxon>
        <taxon>Clostridia</taxon>
        <taxon>Eubacteriales</taxon>
        <taxon>Oscillospiraceae</taxon>
        <taxon>Fastidiosipila</taxon>
    </lineage>
</organism>
<dbReference type="GO" id="GO:0005975">
    <property type="term" value="P:carbohydrate metabolic process"/>
    <property type="evidence" value="ECO:0007669"/>
    <property type="project" value="InterPro"/>
</dbReference>
<dbReference type="RefSeq" id="WP_106012566.1">
    <property type="nucleotide sequence ID" value="NZ_CP027226.1"/>
</dbReference>
<gene>
    <name evidence="1" type="ORF">C5Q98_05025</name>
</gene>
<sequence>MKIKELAKKITELIPNEEAQKFFEPCFLSTWETTTEKIEDYKYFVITGDIPALWLRDSSAQVQHLLAFAPYSDEVKELIKGLSKTQVECILIDPYANAFNKTDSGAGHHTDITEMHPRLWERKYEIDSLCYPIRLAYQYWKVTNDSSIFTPDFKVAINNIIDLWTVEQRHENSPYTFERVDRIEEAGVLPNNGKGNPVAYTGMTWSGFRPSDDMCVYGYLVPSNMFAKVSLEQIAKIAELVYEDLELKERALNLKAEIEKGLAEFAVVDYKDLGSIYAYEVDGMGNHLFLDDANVPSLLSLPYLGAVAADDPIYLNTREFILSPENRTYYSGKYAAGIGSDHTPEDYVWHIALSMQGLTSVDENERKEILETIMNTDAGTYQMHEGFNVNNPEEFTRPWFAWSNSLFAEYLIDYFNLVEQFEKSLKN</sequence>
<name>A0A2S0KNJ8_9FIRM</name>
<dbReference type="SMART" id="SM01149">
    <property type="entry name" value="DUF1237"/>
    <property type="match status" value="1"/>
</dbReference>